<keyword evidence="3" id="KW-1185">Reference proteome</keyword>
<feature type="region of interest" description="Disordered" evidence="1">
    <location>
        <begin position="68"/>
        <end position="245"/>
    </location>
</feature>
<accession>A0ABN8YHA5</accession>
<evidence type="ECO:0000313" key="3">
    <source>
        <dbReference type="Proteomes" id="UP001176941"/>
    </source>
</evidence>
<feature type="region of interest" description="Disordered" evidence="1">
    <location>
        <begin position="590"/>
        <end position="640"/>
    </location>
</feature>
<gene>
    <name evidence="2" type="ORF">MRATA1EN1_LOCUS9905</name>
</gene>
<sequence length="640" mass="67177">MGVSRKLLSAESYFTCCRHGQHCALASTLQHQTPDLQMKPQDGLSHPGKLAMLAVPGSHPWLLGAFAEHEPPAPRQGPNSASGSSMSQDSCGPLPTRSRLREPPAPRLKSLWGRRGKTRACQAILPQPSTASNTPGSGSRGLAILPPQEPRGPLPTQSPGLRDGDSAVRPAAASGRPDFSTAAVDSSTHSPGPRLALRSLPPVHKDTQRPCSSCTRGNLGPQRTRAAGRCPSLSSGPGKEAAGVQSQAGSCFPPLGETPLRNGCRFPGRNALISGCDGPLSSEKGEASVSFTPGRRGASPGRGEVSGCPVTEGLARCTARPSAAASLGVYPCGFTGVSGAGRRDIRKHSPLRGLQAPQGAVGRRDRLLVGAVHSLPIQRRMTSRDKEKAKHGPLTHRLNPRESGWTQRHVRLQFFAPVKLPIQGVGAPGHWSGRAGGGGTADESSPDVPGLGHLHVSRGDPSYPDHPELRVLQLGSRLVTADLHYDQGHPGPQLSAYYVSDPLLGAKAYETKGLRCNPEEDSRLSVKRGRDSCYATDHGPHQKLVLSKGGNARIHPPGRSLPPSVVLCLVFLSEQSPAAAYRLSPRLGAPIRKRKGARHPRRTSLSQDARSCAGRAGRTLGTGSAGPGPSRVSLAGTRAA</sequence>
<feature type="region of interest" description="Disordered" evidence="1">
    <location>
        <begin position="427"/>
        <end position="454"/>
    </location>
</feature>
<name>A0ABN8YHA5_RANTA</name>
<proteinExistence type="predicted"/>
<feature type="compositionally biased region" description="Basic residues" evidence="1">
    <location>
        <begin position="591"/>
        <end position="602"/>
    </location>
</feature>
<protein>
    <submittedName>
        <fullName evidence="2">Uncharacterized protein</fullName>
    </submittedName>
</protein>
<feature type="compositionally biased region" description="Polar residues" evidence="1">
    <location>
        <begin position="77"/>
        <end position="90"/>
    </location>
</feature>
<reference evidence="2" key="1">
    <citation type="submission" date="2023-04" db="EMBL/GenBank/DDBJ databases">
        <authorList>
            <consortium name="ELIXIR-Norway"/>
        </authorList>
    </citation>
    <scope>NUCLEOTIDE SEQUENCE [LARGE SCALE GENOMIC DNA]</scope>
</reference>
<dbReference type="Proteomes" id="UP001176941">
    <property type="component" value="Chromosome 2"/>
</dbReference>
<feature type="region of interest" description="Disordered" evidence="1">
    <location>
        <begin position="380"/>
        <end position="400"/>
    </location>
</feature>
<feature type="compositionally biased region" description="Polar residues" evidence="1">
    <location>
        <begin position="127"/>
        <end position="137"/>
    </location>
</feature>
<evidence type="ECO:0000256" key="1">
    <source>
        <dbReference type="SAM" id="MobiDB-lite"/>
    </source>
</evidence>
<organism evidence="2 3">
    <name type="scientific">Rangifer tarandus platyrhynchus</name>
    <name type="common">Svalbard reindeer</name>
    <dbReference type="NCBI Taxonomy" id="3082113"/>
    <lineage>
        <taxon>Eukaryota</taxon>
        <taxon>Metazoa</taxon>
        <taxon>Chordata</taxon>
        <taxon>Craniata</taxon>
        <taxon>Vertebrata</taxon>
        <taxon>Euteleostomi</taxon>
        <taxon>Mammalia</taxon>
        <taxon>Eutheria</taxon>
        <taxon>Laurasiatheria</taxon>
        <taxon>Artiodactyla</taxon>
        <taxon>Ruminantia</taxon>
        <taxon>Pecora</taxon>
        <taxon>Cervidae</taxon>
        <taxon>Odocoileinae</taxon>
        <taxon>Rangifer</taxon>
    </lineage>
</organism>
<evidence type="ECO:0000313" key="2">
    <source>
        <dbReference type="EMBL" id="CAI9160943.1"/>
    </source>
</evidence>
<dbReference type="EMBL" id="OX459938">
    <property type="protein sequence ID" value="CAI9160943.1"/>
    <property type="molecule type" value="Genomic_DNA"/>
</dbReference>
<feature type="region of interest" description="Disordered" evidence="1">
    <location>
        <begin position="283"/>
        <end position="306"/>
    </location>
</feature>